<dbReference type="Gene3D" id="1.10.287.130">
    <property type="match status" value="1"/>
</dbReference>
<dbReference type="InterPro" id="IPR005467">
    <property type="entry name" value="His_kinase_dom"/>
</dbReference>
<evidence type="ECO:0000256" key="6">
    <source>
        <dbReference type="PROSITE-ProRule" id="PRU00169"/>
    </source>
</evidence>
<dbReference type="PROSITE" id="PS50112">
    <property type="entry name" value="PAS"/>
    <property type="match status" value="1"/>
</dbReference>
<dbReference type="GO" id="GO:0000155">
    <property type="term" value="F:phosphorelay sensor kinase activity"/>
    <property type="evidence" value="ECO:0007669"/>
    <property type="project" value="InterPro"/>
</dbReference>
<evidence type="ECO:0000256" key="3">
    <source>
        <dbReference type="ARBA" id="ARBA00022553"/>
    </source>
</evidence>
<dbReference type="PANTHER" id="PTHR43047">
    <property type="entry name" value="TWO-COMPONENT HISTIDINE PROTEIN KINASE"/>
    <property type="match status" value="1"/>
</dbReference>
<accession>A0A4S8SGP9</accession>
<dbReference type="SMART" id="SM00091">
    <property type="entry name" value="PAS"/>
    <property type="match status" value="2"/>
</dbReference>
<dbReference type="EMBL" id="QZAF01000229">
    <property type="protein sequence ID" value="THV69846.1"/>
    <property type="molecule type" value="Genomic_DNA"/>
</dbReference>
<dbReference type="Pfam" id="PF13188">
    <property type="entry name" value="PAS_8"/>
    <property type="match status" value="1"/>
</dbReference>
<evidence type="ECO:0000256" key="7">
    <source>
        <dbReference type="SAM" id="MobiDB-lite"/>
    </source>
</evidence>
<dbReference type="InterPro" id="IPR011006">
    <property type="entry name" value="CheY-like_superfamily"/>
</dbReference>
<dbReference type="CDD" id="cd17546">
    <property type="entry name" value="REC_hyHK_CKI1_RcsC-like"/>
    <property type="match status" value="1"/>
</dbReference>
<dbReference type="SMART" id="SM00387">
    <property type="entry name" value="HATPase_c"/>
    <property type="match status" value="1"/>
</dbReference>
<feature type="region of interest" description="Disordered" evidence="7">
    <location>
        <begin position="1065"/>
        <end position="1089"/>
    </location>
</feature>
<feature type="domain" description="PAS" evidence="10">
    <location>
        <begin position="385"/>
        <end position="457"/>
    </location>
</feature>
<name>A0A4S8SGP9_AURPU</name>
<comment type="catalytic activity">
    <reaction evidence="1">
        <text>ATP + protein L-histidine = ADP + protein N-phospho-L-histidine.</text>
        <dbReference type="EC" id="2.7.13.3"/>
    </reaction>
</comment>
<evidence type="ECO:0000259" key="10">
    <source>
        <dbReference type="PROSITE" id="PS50112"/>
    </source>
</evidence>
<evidence type="ECO:0000313" key="12">
    <source>
        <dbReference type="EMBL" id="THV69846.1"/>
    </source>
</evidence>
<dbReference type="SMART" id="SM00448">
    <property type="entry name" value="REC"/>
    <property type="match status" value="1"/>
</dbReference>
<dbReference type="PROSITE" id="PS50113">
    <property type="entry name" value="PAC"/>
    <property type="match status" value="1"/>
</dbReference>
<evidence type="ECO:0000256" key="4">
    <source>
        <dbReference type="ARBA" id="ARBA00022679"/>
    </source>
</evidence>
<dbReference type="InterPro" id="IPR003661">
    <property type="entry name" value="HisK_dim/P_dom"/>
</dbReference>
<dbReference type="Pfam" id="PF00072">
    <property type="entry name" value="Response_reg"/>
    <property type="match status" value="1"/>
</dbReference>
<dbReference type="GO" id="GO:0005886">
    <property type="term" value="C:plasma membrane"/>
    <property type="evidence" value="ECO:0007669"/>
    <property type="project" value="TreeGrafter"/>
</dbReference>
<dbReference type="Gene3D" id="3.40.50.2300">
    <property type="match status" value="1"/>
</dbReference>
<evidence type="ECO:0000259" key="11">
    <source>
        <dbReference type="PROSITE" id="PS50113"/>
    </source>
</evidence>
<dbReference type="InterPro" id="IPR036890">
    <property type="entry name" value="HATPase_C_sf"/>
</dbReference>
<feature type="domain" description="Response regulatory" evidence="9">
    <location>
        <begin position="992"/>
        <end position="1149"/>
    </location>
</feature>
<dbReference type="Pfam" id="PF08447">
    <property type="entry name" value="PAS_3"/>
    <property type="match status" value="1"/>
</dbReference>
<dbReference type="CDD" id="cd00082">
    <property type="entry name" value="HisKA"/>
    <property type="match status" value="1"/>
</dbReference>
<evidence type="ECO:0000313" key="13">
    <source>
        <dbReference type="Proteomes" id="UP000304951"/>
    </source>
</evidence>
<dbReference type="InterPro" id="IPR004358">
    <property type="entry name" value="Sig_transdc_His_kin-like_C"/>
</dbReference>
<evidence type="ECO:0000256" key="1">
    <source>
        <dbReference type="ARBA" id="ARBA00000085"/>
    </source>
</evidence>
<reference evidence="12 13" key="1">
    <citation type="submission" date="2018-10" db="EMBL/GenBank/DDBJ databases">
        <title>Fifty Aureobasidium pullulans genomes reveal a recombining polyextremotolerant generalist.</title>
        <authorList>
            <person name="Gostincar C."/>
            <person name="Turk M."/>
            <person name="Zajc J."/>
            <person name="Gunde-Cimerman N."/>
        </authorList>
    </citation>
    <scope>NUCLEOTIDE SEQUENCE [LARGE SCALE GENOMIC DNA]</scope>
    <source>
        <strain evidence="12 13">EXF-11900</strain>
    </source>
</reference>
<dbReference type="Pfam" id="PF02518">
    <property type="entry name" value="HATPase_c"/>
    <property type="match status" value="1"/>
</dbReference>
<dbReference type="SUPFAM" id="SSF55785">
    <property type="entry name" value="PYP-like sensor domain (PAS domain)"/>
    <property type="match status" value="2"/>
</dbReference>
<dbReference type="Gene3D" id="3.30.450.20">
    <property type="entry name" value="PAS domain"/>
    <property type="match status" value="2"/>
</dbReference>
<keyword evidence="4" id="KW-0808">Transferase</keyword>
<dbReference type="SUPFAM" id="SSF47384">
    <property type="entry name" value="Homodimeric domain of signal transducing histidine kinase"/>
    <property type="match status" value="1"/>
</dbReference>
<feature type="domain" description="PAC" evidence="11">
    <location>
        <begin position="459"/>
        <end position="511"/>
    </location>
</feature>
<comment type="caution">
    <text evidence="12">The sequence shown here is derived from an EMBL/GenBank/DDBJ whole genome shotgun (WGS) entry which is preliminary data.</text>
</comment>
<dbReference type="PRINTS" id="PR00344">
    <property type="entry name" value="BCTRLSENSOR"/>
</dbReference>
<dbReference type="SUPFAM" id="SSF52172">
    <property type="entry name" value="CheY-like"/>
    <property type="match status" value="1"/>
</dbReference>
<feature type="domain" description="Histidine kinase" evidence="8">
    <location>
        <begin position="671"/>
        <end position="952"/>
    </location>
</feature>
<sequence>MEDNNVESVLQLLEKGDASANAHIQLIRAMNWQQYSIGPMSSWPRELSTIIYLVMVAPQPQCLLIGNENVLLYNAAYGKMVRSLHPGIMGQPLDTIKEWQGYGAKMASHRRNAALVPTYSCPSFVIPMMNNGRLENVHLQLDVSALPPPLQGFHLCFEETTDCDLRERRRSTVRELSEIWSPASDLPSLWPIVLKSLVENPEDFPIAAIYSTRRLPESRGHQERAGRPRYYLEGSVGDFDDSTFAPYFDLDTTNPSLQPLRQAVSFKSQVMINNLPDEWSKGSLQRGTRDLCTEAAVLPSSLTRYQDVEALLVIGLPTRALLDEPHQQHIKHLQREFADVVNNLVATTEAAFKRKEDARRNQLEKDLLAKELALRQQEAELATTLAEKVLSVIDQVDIGFFEYKSTGELVRANECYYRLSGYPRDSPPDTKHKFLDLIHPDDVNLVSNSWKSMIGGQWQKFELRYRNDTEEGQWALAACQPVKDRNGVVTSVIGAVTDISTQKRSEKIALDRAEALEQARASEERFKRCMDIAPVGCMIADTTKGVQYVNETWWQLSQHARVPLDQIDWNTVLHEEDLDIAEEGWQAMRRGEQVTYSLRLKRLWYDSDGQPRGPAEVMVTALPECDDTGKVIRVLGFTIDVSHFKFQARMQRVRMEEALEARKNQESFYDTVSHELRNPLSAVIHCADSINDSLIEMRKLIKNLACKMKDPLTLEDEIKTLLNHITSSNESVETIATCSDHQRRLISDILSLSKLDSQLLQINPSPVHAVTLLQNVRKMFGIEAGRLGITLEIVTHPSIDQLKVDKVNLDSGRILQVLINLLGNAIKFSKNEPGPGHIRVVMGASEKRPLDLPVDFSFHNQESIYESSSEGQDEFYLWFTVSDAGRGMAPDEKARIFTRFAQGSRKTYSEYGGSGLGLFISRQLVELQQGEIGVSSELGKGSTFAFFINAPLVQETEEAGSCPSLNSCHTSKADSAIHVVMSDVTGSSEKIKLLVVEDNILNQRVLKKQLIKHGYEVHVANNGQEALDFLTSPTQMIQVDCVLLDIEMPIMCGLTAAKRIREWERRNSTTSNSSSMSRPRLSRGSSFNSVKSTCSSTIEDNSYNRLPIIAISANARPGQTNDAIMAGMDDSIAKPFRIADLIPRIDHLLDKRTGSART</sequence>
<protein>
    <recommendedName>
        <fullName evidence="2">histidine kinase</fullName>
        <ecNumber evidence="2">2.7.13.3</ecNumber>
    </recommendedName>
</protein>
<feature type="modified residue" description="4-aspartylphosphate" evidence="6">
    <location>
        <position position="1045"/>
    </location>
</feature>
<dbReference type="Proteomes" id="UP000304951">
    <property type="component" value="Unassembled WGS sequence"/>
</dbReference>
<dbReference type="CDD" id="cd00130">
    <property type="entry name" value="PAS"/>
    <property type="match status" value="1"/>
</dbReference>
<evidence type="ECO:0000259" key="8">
    <source>
        <dbReference type="PROSITE" id="PS50109"/>
    </source>
</evidence>
<dbReference type="PROSITE" id="PS50110">
    <property type="entry name" value="RESPONSE_REGULATORY"/>
    <property type="match status" value="1"/>
</dbReference>
<dbReference type="PROSITE" id="PS50109">
    <property type="entry name" value="HIS_KIN"/>
    <property type="match status" value="1"/>
</dbReference>
<dbReference type="SUPFAM" id="SSF55874">
    <property type="entry name" value="ATPase domain of HSP90 chaperone/DNA topoisomerase II/histidine kinase"/>
    <property type="match status" value="1"/>
</dbReference>
<dbReference type="AlphaFoldDB" id="A0A4S8SGP9"/>
<feature type="compositionally biased region" description="Low complexity" evidence="7">
    <location>
        <begin position="1068"/>
        <end position="1086"/>
    </location>
</feature>
<organism evidence="12 13">
    <name type="scientific">Aureobasidium pullulans</name>
    <name type="common">Black yeast</name>
    <name type="synonym">Pullularia pullulans</name>
    <dbReference type="NCBI Taxonomy" id="5580"/>
    <lineage>
        <taxon>Eukaryota</taxon>
        <taxon>Fungi</taxon>
        <taxon>Dikarya</taxon>
        <taxon>Ascomycota</taxon>
        <taxon>Pezizomycotina</taxon>
        <taxon>Dothideomycetes</taxon>
        <taxon>Dothideomycetidae</taxon>
        <taxon>Dothideales</taxon>
        <taxon>Saccotheciaceae</taxon>
        <taxon>Aureobasidium</taxon>
    </lineage>
</organism>
<dbReference type="InterPro" id="IPR013655">
    <property type="entry name" value="PAS_fold_3"/>
</dbReference>
<dbReference type="InterPro" id="IPR036097">
    <property type="entry name" value="HisK_dim/P_sf"/>
</dbReference>
<dbReference type="InterPro" id="IPR035965">
    <property type="entry name" value="PAS-like_dom_sf"/>
</dbReference>
<dbReference type="SMART" id="SM00388">
    <property type="entry name" value="HisKA"/>
    <property type="match status" value="1"/>
</dbReference>
<dbReference type="InterPro" id="IPR000014">
    <property type="entry name" value="PAS"/>
</dbReference>
<keyword evidence="5" id="KW-0418">Kinase</keyword>
<dbReference type="EC" id="2.7.13.3" evidence="2"/>
<dbReference type="PANTHER" id="PTHR43047:SF72">
    <property type="entry name" value="OSMOSENSING HISTIDINE PROTEIN KINASE SLN1"/>
    <property type="match status" value="1"/>
</dbReference>
<evidence type="ECO:0000256" key="2">
    <source>
        <dbReference type="ARBA" id="ARBA00012438"/>
    </source>
</evidence>
<evidence type="ECO:0000256" key="5">
    <source>
        <dbReference type="ARBA" id="ARBA00022777"/>
    </source>
</evidence>
<dbReference type="Gene3D" id="3.30.565.10">
    <property type="entry name" value="Histidine kinase-like ATPase, C-terminal domain"/>
    <property type="match status" value="1"/>
</dbReference>
<evidence type="ECO:0000259" key="9">
    <source>
        <dbReference type="PROSITE" id="PS50110"/>
    </source>
</evidence>
<dbReference type="InterPro" id="IPR000700">
    <property type="entry name" value="PAS-assoc_C"/>
</dbReference>
<proteinExistence type="predicted"/>
<dbReference type="InterPro" id="IPR001789">
    <property type="entry name" value="Sig_transdc_resp-reg_receiver"/>
</dbReference>
<dbReference type="Pfam" id="PF00512">
    <property type="entry name" value="HisKA"/>
    <property type="match status" value="1"/>
</dbReference>
<gene>
    <name evidence="12" type="ORF">D6D28_05594</name>
</gene>
<dbReference type="InterPro" id="IPR003594">
    <property type="entry name" value="HATPase_dom"/>
</dbReference>
<keyword evidence="3 6" id="KW-0597">Phosphoprotein</keyword>
<dbReference type="GO" id="GO:0009927">
    <property type="term" value="F:histidine phosphotransfer kinase activity"/>
    <property type="evidence" value="ECO:0007669"/>
    <property type="project" value="TreeGrafter"/>
</dbReference>